<protein>
    <submittedName>
        <fullName evidence="2">Uncharacterized protein</fullName>
    </submittedName>
</protein>
<dbReference type="EMBL" id="CAJEWN010000005">
    <property type="protein sequence ID" value="CAD2126480.1"/>
    <property type="molecule type" value="Genomic_DNA"/>
</dbReference>
<reference evidence="2 3" key="1">
    <citation type="submission" date="2020-08" db="EMBL/GenBank/DDBJ databases">
        <authorList>
            <person name="Koutsovoulos G."/>
            <person name="Danchin GJ E."/>
        </authorList>
    </citation>
    <scope>NUCLEOTIDE SEQUENCE [LARGE SCALE GENOMIC DNA]</scope>
</reference>
<accession>A0A6V7TL10</accession>
<evidence type="ECO:0000313" key="3">
    <source>
        <dbReference type="Proteomes" id="UP000580250"/>
    </source>
</evidence>
<evidence type="ECO:0000313" key="2">
    <source>
        <dbReference type="EMBL" id="CAD2126480.1"/>
    </source>
</evidence>
<proteinExistence type="predicted"/>
<gene>
    <name evidence="2" type="ORF">MENT_LOCUS1514</name>
</gene>
<dbReference type="Proteomes" id="UP000580250">
    <property type="component" value="Unassembled WGS sequence"/>
</dbReference>
<feature type="compositionally biased region" description="Acidic residues" evidence="1">
    <location>
        <begin position="1"/>
        <end position="11"/>
    </location>
</feature>
<organism evidence="2 3">
    <name type="scientific">Meloidogyne enterolobii</name>
    <name type="common">Root-knot nematode worm</name>
    <name type="synonym">Meloidogyne mayaguensis</name>
    <dbReference type="NCBI Taxonomy" id="390850"/>
    <lineage>
        <taxon>Eukaryota</taxon>
        <taxon>Metazoa</taxon>
        <taxon>Ecdysozoa</taxon>
        <taxon>Nematoda</taxon>
        <taxon>Chromadorea</taxon>
        <taxon>Rhabditida</taxon>
        <taxon>Tylenchina</taxon>
        <taxon>Tylenchomorpha</taxon>
        <taxon>Tylenchoidea</taxon>
        <taxon>Meloidogynidae</taxon>
        <taxon>Meloidogyninae</taxon>
        <taxon>Meloidogyne</taxon>
    </lineage>
</organism>
<sequence length="88" mass="10304">MKSDDNNDDNNDNNGDNNKSIENLENLINLVDARLDVVEKMTMYKYLEGLSVRSTISEYNFIYNAYLIANTSDYIITNFFRLSYMLVR</sequence>
<feature type="region of interest" description="Disordered" evidence="1">
    <location>
        <begin position="1"/>
        <end position="20"/>
    </location>
</feature>
<dbReference type="AlphaFoldDB" id="A0A6V7TL10"/>
<evidence type="ECO:0000256" key="1">
    <source>
        <dbReference type="SAM" id="MobiDB-lite"/>
    </source>
</evidence>
<name>A0A6V7TL10_MELEN</name>
<comment type="caution">
    <text evidence="2">The sequence shown here is derived from an EMBL/GenBank/DDBJ whole genome shotgun (WGS) entry which is preliminary data.</text>
</comment>